<evidence type="ECO:0000313" key="2">
    <source>
        <dbReference type="Proteomes" id="UP000028059"/>
    </source>
</evidence>
<organism evidence="1 2">
    <name type="scientific">Marine Group I thaumarchaeote SCGC AAA799-N04</name>
    <dbReference type="NCBI Taxonomy" id="1502293"/>
    <lineage>
        <taxon>Archaea</taxon>
        <taxon>Nitrososphaerota</taxon>
        <taxon>Marine Group I</taxon>
    </lineage>
</organism>
<name>A0A081RQG1_9ARCH</name>
<dbReference type="AlphaFoldDB" id="A0A081RQG1"/>
<dbReference type="InterPro" id="IPR036390">
    <property type="entry name" value="WH_DNA-bd_sf"/>
</dbReference>
<dbReference type="Gene3D" id="1.10.10.10">
    <property type="entry name" value="Winged helix-like DNA-binding domain superfamily/Winged helix DNA-binding domain"/>
    <property type="match status" value="1"/>
</dbReference>
<comment type="caution">
    <text evidence="1">The sequence shown here is derived from an EMBL/GenBank/DDBJ whole genome shotgun (WGS) entry which is preliminary data.</text>
</comment>
<proteinExistence type="predicted"/>
<dbReference type="SUPFAM" id="SSF46785">
    <property type="entry name" value="Winged helix' DNA-binding domain"/>
    <property type="match status" value="1"/>
</dbReference>
<evidence type="ECO:0000313" key="1">
    <source>
        <dbReference type="EMBL" id="KEQ57434.1"/>
    </source>
</evidence>
<gene>
    <name evidence="1" type="ORF">AAA799N04_00126</name>
</gene>
<sequence length="260" mass="30767">MLYNKIRYSNRIRKLYRLRNLLDQGKHPEIGSRLGFSKYSKQYYDFIKSLQKERIIDKNGSFVEKPTNIWVTEFQLIIESELESRVLGSRNPYLVYLALVLNNSLELDELIKNLQMSKRSVYDAIDKLDKINLITKTKQNQLQAISGTDIFIWFEKYLALCIREADSTGEISLLFDCVPAYIDGPHAYYLLNYEPGRPVGPSDMIIRTYKPYEVFWKTVTKEVQYFKKFPKKIWITHSRQEDEIIYQDNIPYNKNAELSD</sequence>
<keyword evidence="2" id="KW-1185">Reference proteome</keyword>
<reference evidence="1 2" key="1">
    <citation type="submission" date="2014-06" db="EMBL/GenBank/DDBJ databases">
        <authorList>
            <person name="Ngugi D.K."/>
            <person name="Blom J."/>
            <person name="Alam I."/>
            <person name="Rashid M."/>
            <person name="Ba Alawi W."/>
            <person name="Zhang G."/>
            <person name="Hikmawan T."/>
            <person name="Guan Y."/>
            <person name="Antunes A."/>
            <person name="Siam R."/>
            <person name="ElDorry H."/>
            <person name="Bajic V."/>
            <person name="Stingl U."/>
        </authorList>
    </citation>
    <scope>NUCLEOTIDE SEQUENCE [LARGE SCALE GENOMIC DNA]</scope>
    <source>
        <strain evidence="1">SCGC AAA799-N04</strain>
    </source>
</reference>
<protein>
    <submittedName>
        <fullName evidence="1">Sugar-specific transcriptional regulator TrmB protein</fullName>
    </submittedName>
</protein>
<accession>A0A081RQG1</accession>
<dbReference type="EMBL" id="JOKN01000001">
    <property type="protein sequence ID" value="KEQ57434.1"/>
    <property type="molecule type" value="Genomic_DNA"/>
</dbReference>
<dbReference type="InterPro" id="IPR036388">
    <property type="entry name" value="WH-like_DNA-bd_sf"/>
</dbReference>
<dbReference type="Proteomes" id="UP000028059">
    <property type="component" value="Unassembled WGS sequence"/>
</dbReference>